<feature type="transmembrane region" description="Helical" evidence="2">
    <location>
        <begin position="41"/>
        <end position="63"/>
    </location>
</feature>
<evidence type="ECO:0000256" key="2">
    <source>
        <dbReference type="SAM" id="Phobius"/>
    </source>
</evidence>
<keyword evidence="2" id="KW-1133">Transmembrane helix</keyword>
<accession>A0A0H3YJ52</accession>
<dbReference type="PROSITE" id="PS50850">
    <property type="entry name" value="MFS"/>
    <property type="match status" value="1"/>
</dbReference>
<dbReference type="EMBL" id="KT163559">
    <property type="protein sequence ID" value="AKN21509.1"/>
    <property type="molecule type" value="mRNA"/>
</dbReference>
<feature type="transmembrane region" description="Helical" evidence="2">
    <location>
        <begin position="388"/>
        <end position="409"/>
    </location>
</feature>
<dbReference type="InterPro" id="IPR036259">
    <property type="entry name" value="MFS_trans_sf"/>
</dbReference>
<dbReference type="GO" id="GO:0008028">
    <property type="term" value="F:monocarboxylic acid transmembrane transporter activity"/>
    <property type="evidence" value="ECO:0007669"/>
    <property type="project" value="TreeGrafter"/>
</dbReference>
<dbReference type="InterPro" id="IPR011701">
    <property type="entry name" value="MFS"/>
</dbReference>
<gene>
    <name evidence="4" type="primary">slc16a-14</name>
</gene>
<feature type="domain" description="Major facilitator superfamily (MFS) profile" evidence="3">
    <location>
        <begin position="42"/>
        <end position="569"/>
    </location>
</feature>
<feature type="transmembrane region" description="Helical" evidence="2">
    <location>
        <begin position="168"/>
        <end position="188"/>
    </location>
</feature>
<sequence length="581" mass="64262">MSIREINLQNEQQEALVKEENHVVPMMDDEDDDDDDLDGGWGWVVVFASFMVHVLADGVTYSFGVLTTEFISHFGASREAVGWMASILVGMTLSAGPLASILCNKFGFRTVTIIGSFISAIGFCAPFFYPEFWFLYFSASVISGLGFGLVYLPSIVTVSIYFKRKRAFAIGLAVCGSGIGTFVFSPLIEYLIETYGWRGTMLIVGGLIFNCLACGAVYRPKKSYEDSISMCSSSMSSICKANLNNGINVKSLMKHSLHHKNHHHRSSESLARVYQSVTNVTMSPSKIDASAYIYSAPDMQRMIHSTHAFKTHVKKPILKVSHPHLLISSQISLQLSHLRKDLFIHEVHRKSETSVPLSETGKESVFSSAEIKGCIQDVFDVELLKAPVFILFALSNFFTSIGFNAPFLYAKDRALQMGIENNQASFLISSIGIGNTFGRVIFGYLSTKSFINRLNLYNTSLLISGIVVMLSSYAITYFWMIVYTLGFGLLTGTYVTLTSIVLVDLLGIEKLNASFGMTMVAQGAAVFIGPPLAGWIYDITFSFDWSFFVCGAFLAISGLMLFLVYCSKDYRKHGTSQKNQS</sequence>
<feature type="transmembrane region" description="Helical" evidence="2">
    <location>
        <begin position="424"/>
        <end position="442"/>
    </location>
</feature>
<evidence type="ECO:0000259" key="3">
    <source>
        <dbReference type="PROSITE" id="PS50850"/>
    </source>
</evidence>
<feature type="transmembrane region" description="Helical" evidence="2">
    <location>
        <begin position="481"/>
        <end position="503"/>
    </location>
</feature>
<protein>
    <submittedName>
        <fullName evidence="4">Slc16a-14</fullName>
    </submittedName>
</protein>
<dbReference type="CDD" id="cd17352">
    <property type="entry name" value="MFS_MCT_SLC16"/>
    <property type="match status" value="1"/>
</dbReference>
<feature type="transmembrane region" description="Helical" evidence="2">
    <location>
        <begin position="515"/>
        <end position="537"/>
    </location>
</feature>
<dbReference type="GO" id="GO:0016020">
    <property type="term" value="C:membrane"/>
    <property type="evidence" value="ECO:0007669"/>
    <property type="project" value="UniProtKB-SubCell"/>
</dbReference>
<dbReference type="SUPFAM" id="SSF103473">
    <property type="entry name" value="MFS general substrate transporter"/>
    <property type="match status" value="1"/>
</dbReference>
<dbReference type="InterPro" id="IPR020846">
    <property type="entry name" value="MFS_dom"/>
</dbReference>
<feature type="transmembrane region" description="Helical" evidence="2">
    <location>
        <begin position="110"/>
        <end position="129"/>
    </location>
</feature>
<keyword evidence="2" id="KW-0472">Membrane</keyword>
<dbReference type="Gene3D" id="1.20.1250.20">
    <property type="entry name" value="MFS general substrate transporter like domains"/>
    <property type="match status" value="2"/>
</dbReference>
<proteinExistence type="evidence at transcript level"/>
<dbReference type="AlphaFoldDB" id="A0A0H3YJ52"/>
<feature type="transmembrane region" description="Helical" evidence="2">
    <location>
        <begin position="454"/>
        <end position="475"/>
    </location>
</feature>
<keyword evidence="2" id="KW-0812">Transmembrane</keyword>
<organism evidence="4">
    <name type="scientific">Schmidtea mediterranea</name>
    <name type="common">Freshwater planarian flatworm</name>
    <dbReference type="NCBI Taxonomy" id="79327"/>
    <lineage>
        <taxon>Eukaryota</taxon>
        <taxon>Metazoa</taxon>
        <taxon>Spiralia</taxon>
        <taxon>Lophotrochozoa</taxon>
        <taxon>Platyhelminthes</taxon>
        <taxon>Rhabditophora</taxon>
        <taxon>Seriata</taxon>
        <taxon>Tricladida</taxon>
        <taxon>Continenticola</taxon>
        <taxon>Geoplanoidea</taxon>
        <taxon>Dugesiidae</taxon>
        <taxon>Schmidtea</taxon>
    </lineage>
</organism>
<evidence type="ECO:0000256" key="1">
    <source>
        <dbReference type="ARBA" id="ARBA00004141"/>
    </source>
</evidence>
<reference evidence="4" key="1">
    <citation type="journal article" date="2015" name="Elife">
        <title>Stem cells and fluid flow drive cyst formation in an invertebrate excretory organ.</title>
        <authorList>
            <person name="Thi-Kim Vu H."/>
            <person name="Rink J.C."/>
            <person name="McKinney S.A."/>
            <person name="McClain M."/>
            <person name="Lakshmanaperumal N."/>
            <person name="Alexander R."/>
            <person name="Sanchez Alvarado A."/>
        </authorList>
    </citation>
    <scope>NUCLEOTIDE SEQUENCE</scope>
</reference>
<dbReference type="PANTHER" id="PTHR11360:SF284">
    <property type="entry name" value="EG:103B4.3 PROTEIN-RELATED"/>
    <property type="match status" value="1"/>
</dbReference>
<feature type="transmembrane region" description="Helical" evidence="2">
    <location>
        <begin position="135"/>
        <end position="161"/>
    </location>
</feature>
<dbReference type="OrthoDB" id="6499973at2759"/>
<name>A0A0H3YJ52_SCHMD</name>
<dbReference type="InterPro" id="IPR050327">
    <property type="entry name" value="Proton-linked_MCT"/>
</dbReference>
<evidence type="ECO:0000313" key="4">
    <source>
        <dbReference type="EMBL" id="AKN21509.1"/>
    </source>
</evidence>
<feature type="transmembrane region" description="Helical" evidence="2">
    <location>
        <begin position="543"/>
        <end position="566"/>
    </location>
</feature>
<dbReference type="Pfam" id="PF07690">
    <property type="entry name" value="MFS_1"/>
    <property type="match status" value="2"/>
</dbReference>
<comment type="subcellular location">
    <subcellularLocation>
        <location evidence="1">Membrane</location>
        <topology evidence="1">Multi-pass membrane protein</topology>
    </subcellularLocation>
</comment>
<feature type="transmembrane region" description="Helical" evidence="2">
    <location>
        <begin position="200"/>
        <end position="218"/>
    </location>
</feature>
<dbReference type="PANTHER" id="PTHR11360">
    <property type="entry name" value="MONOCARBOXYLATE TRANSPORTER"/>
    <property type="match status" value="1"/>
</dbReference>
<feature type="transmembrane region" description="Helical" evidence="2">
    <location>
        <begin position="83"/>
        <end position="103"/>
    </location>
</feature>